<feature type="region of interest" description="Disordered" evidence="5">
    <location>
        <begin position="91"/>
        <end position="110"/>
    </location>
</feature>
<dbReference type="AlphaFoldDB" id="A0AAD7X0P2"/>
<dbReference type="PANTHER" id="PTHR24200:SF7">
    <property type="entry name" value="MICROTUBULE-ASSOCIATED TUMOR SUPPRESSOR 1"/>
    <property type="match status" value="1"/>
</dbReference>
<dbReference type="EMBL" id="JAINUG010000007">
    <property type="protein sequence ID" value="KAJ8415980.1"/>
    <property type="molecule type" value="Genomic_DNA"/>
</dbReference>
<keyword evidence="4" id="KW-0539">Nucleus</keyword>
<evidence type="ECO:0000256" key="5">
    <source>
        <dbReference type="SAM" id="MobiDB-lite"/>
    </source>
</evidence>
<dbReference type="GO" id="GO:0005737">
    <property type="term" value="C:cytoplasm"/>
    <property type="evidence" value="ECO:0007669"/>
    <property type="project" value="TreeGrafter"/>
</dbReference>
<dbReference type="Proteomes" id="UP001221898">
    <property type="component" value="Unassembled WGS sequence"/>
</dbReference>
<comment type="caution">
    <text evidence="6">The sequence shown here is derived from an EMBL/GenBank/DDBJ whole genome shotgun (WGS) entry which is preliminary data.</text>
</comment>
<keyword evidence="7" id="KW-1185">Reference proteome</keyword>
<keyword evidence="3" id="KW-0175">Coiled coil</keyword>
<dbReference type="InterPro" id="IPR051293">
    <property type="entry name" value="MTUS1/CCDC69"/>
</dbReference>
<evidence type="ECO:0000256" key="2">
    <source>
        <dbReference type="ARBA" id="ARBA00007585"/>
    </source>
</evidence>
<comment type="subcellular location">
    <subcellularLocation>
        <location evidence="1">Nucleus</location>
    </subcellularLocation>
</comment>
<evidence type="ECO:0000313" key="6">
    <source>
        <dbReference type="EMBL" id="KAJ8415980.1"/>
    </source>
</evidence>
<name>A0AAD7X0P2_9TELE</name>
<evidence type="ECO:0000256" key="3">
    <source>
        <dbReference type="ARBA" id="ARBA00023054"/>
    </source>
</evidence>
<comment type="similarity">
    <text evidence="2">Belongs to the MTUS1 family.</text>
</comment>
<gene>
    <name evidence="6" type="ORF">AAFF_G00380020</name>
</gene>
<evidence type="ECO:0000313" key="7">
    <source>
        <dbReference type="Proteomes" id="UP001221898"/>
    </source>
</evidence>
<proteinExistence type="inferred from homology"/>
<sequence length="314" mass="35864">MVGEKQAMTADTGQLSTEQMTLQQTIMKESKMNNRLSLQNEELLWKLHNGDLWPPRNMPPPPVLPVLPQLQLHLQPLAVLQLAPPLQGASQEKYKHRPEDNFSTNMPDELPKNMKLTALSIIRPWSKHEVLEKELKSSHTEKVESLKRHYKTSFEELRKSHDQERQTLDQSRKQTEATLCDSHALYLQQELESLKVVLDLKNTDLHQQNKKLMDLKTLRETNMNSEGCLKKTPQENEDLRARQPCTDVNAETPVPAHDGLLITQELSSPALECHWASRAGCLFSHTHGITIPTPRILMEKPRKLGGKLVSEILS</sequence>
<accession>A0AAD7X0P2</accession>
<evidence type="ECO:0000256" key="1">
    <source>
        <dbReference type="ARBA" id="ARBA00004123"/>
    </source>
</evidence>
<evidence type="ECO:0000256" key="4">
    <source>
        <dbReference type="ARBA" id="ARBA00023242"/>
    </source>
</evidence>
<protein>
    <submittedName>
        <fullName evidence="6">Uncharacterized protein</fullName>
    </submittedName>
</protein>
<organism evidence="6 7">
    <name type="scientific">Aldrovandia affinis</name>
    <dbReference type="NCBI Taxonomy" id="143900"/>
    <lineage>
        <taxon>Eukaryota</taxon>
        <taxon>Metazoa</taxon>
        <taxon>Chordata</taxon>
        <taxon>Craniata</taxon>
        <taxon>Vertebrata</taxon>
        <taxon>Euteleostomi</taxon>
        <taxon>Actinopterygii</taxon>
        <taxon>Neopterygii</taxon>
        <taxon>Teleostei</taxon>
        <taxon>Notacanthiformes</taxon>
        <taxon>Halosauridae</taxon>
        <taxon>Aldrovandia</taxon>
    </lineage>
</organism>
<dbReference type="PANTHER" id="PTHR24200">
    <property type="entry name" value="TOUCAN, ISOFORM A"/>
    <property type="match status" value="1"/>
</dbReference>
<reference evidence="6" key="1">
    <citation type="journal article" date="2023" name="Science">
        <title>Genome structures resolve the early diversification of teleost fishes.</title>
        <authorList>
            <person name="Parey E."/>
            <person name="Louis A."/>
            <person name="Montfort J."/>
            <person name="Bouchez O."/>
            <person name="Roques C."/>
            <person name="Iampietro C."/>
            <person name="Lluch J."/>
            <person name="Castinel A."/>
            <person name="Donnadieu C."/>
            <person name="Desvignes T."/>
            <person name="Floi Bucao C."/>
            <person name="Jouanno E."/>
            <person name="Wen M."/>
            <person name="Mejri S."/>
            <person name="Dirks R."/>
            <person name="Jansen H."/>
            <person name="Henkel C."/>
            <person name="Chen W.J."/>
            <person name="Zahm M."/>
            <person name="Cabau C."/>
            <person name="Klopp C."/>
            <person name="Thompson A.W."/>
            <person name="Robinson-Rechavi M."/>
            <person name="Braasch I."/>
            <person name="Lecointre G."/>
            <person name="Bobe J."/>
            <person name="Postlethwait J.H."/>
            <person name="Berthelot C."/>
            <person name="Roest Crollius H."/>
            <person name="Guiguen Y."/>
        </authorList>
    </citation>
    <scope>NUCLEOTIDE SEQUENCE</scope>
    <source>
        <strain evidence="6">NC1722</strain>
    </source>
</reference>
<dbReference type="GO" id="GO:0005634">
    <property type="term" value="C:nucleus"/>
    <property type="evidence" value="ECO:0007669"/>
    <property type="project" value="UniProtKB-SubCell"/>
</dbReference>
<dbReference type="GO" id="GO:0008017">
    <property type="term" value="F:microtubule binding"/>
    <property type="evidence" value="ECO:0007669"/>
    <property type="project" value="TreeGrafter"/>
</dbReference>